<feature type="compositionally biased region" description="Low complexity" evidence="1">
    <location>
        <begin position="316"/>
        <end position="333"/>
    </location>
</feature>
<keyword evidence="3" id="KW-1185">Reference proteome</keyword>
<feature type="region of interest" description="Disordered" evidence="1">
    <location>
        <begin position="377"/>
        <end position="468"/>
    </location>
</feature>
<name>A0AAD6YF53_9AGAR</name>
<feature type="compositionally biased region" description="Polar residues" evidence="1">
    <location>
        <begin position="435"/>
        <end position="454"/>
    </location>
</feature>
<protein>
    <submittedName>
        <fullName evidence="2">Uncharacterized protein</fullName>
    </submittedName>
</protein>
<dbReference type="AlphaFoldDB" id="A0AAD6YF53"/>
<sequence length="489" mass="51930">MPSPDVRHTSLALTEVHLASDADEDMQAMSFELHIGLVVSEHLGLTAVKVVSNTVAREFAVDTSCPSQPASVVDAISRYKLKLHTSHYDPPPFLACPMGRWTQYDEDSYRLPAGMVRTGYDADTGQYYFSDRSGMTYAGEAGSQYSHMYPVNSQPPLPVDTIPSKSEESRRRASLPSAALRTLRRSLTTVRKPWRRDQSPSSDDEEPVLVSRPSSPISGPRQTAETAHAVDLGPVSKDTSPPPYSASSKTSKPAESRRSRSAVPHPPPKPSEDLPTRSDAKSVPSTTPPPPPKSTAPRPPSKPAHGSASPRPTSLSVPARATAVSVSAAAGSRSRTRRATSEHVHSPRAPHSTRPVPPARVPAVPTPIYDALHTVGLPASDLGGAAPQQAPVTDAATRAADSDVRAGPSTGGRRRASAHTSSASEPPPAPPAKTRSLQSSSGRRVSTHTASASESLEPDRSASAPRRAQSLFVAANAQRHKFVQKLQLG</sequence>
<organism evidence="2 3">
    <name type="scientific">Mycena pura</name>
    <dbReference type="NCBI Taxonomy" id="153505"/>
    <lineage>
        <taxon>Eukaryota</taxon>
        <taxon>Fungi</taxon>
        <taxon>Dikarya</taxon>
        <taxon>Basidiomycota</taxon>
        <taxon>Agaricomycotina</taxon>
        <taxon>Agaricomycetes</taxon>
        <taxon>Agaricomycetidae</taxon>
        <taxon>Agaricales</taxon>
        <taxon>Marasmiineae</taxon>
        <taxon>Mycenaceae</taxon>
        <taxon>Mycena</taxon>
    </lineage>
</organism>
<reference evidence="2" key="1">
    <citation type="submission" date="2023-03" db="EMBL/GenBank/DDBJ databases">
        <title>Massive genome expansion in bonnet fungi (Mycena s.s.) driven by repeated elements and novel gene families across ecological guilds.</title>
        <authorList>
            <consortium name="Lawrence Berkeley National Laboratory"/>
            <person name="Harder C.B."/>
            <person name="Miyauchi S."/>
            <person name="Viragh M."/>
            <person name="Kuo A."/>
            <person name="Thoen E."/>
            <person name="Andreopoulos B."/>
            <person name="Lu D."/>
            <person name="Skrede I."/>
            <person name="Drula E."/>
            <person name="Henrissat B."/>
            <person name="Morin E."/>
            <person name="Kohler A."/>
            <person name="Barry K."/>
            <person name="LaButti K."/>
            <person name="Morin E."/>
            <person name="Salamov A."/>
            <person name="Lipzen A."/>
            <person name="Mereny Z."/>
            <person name="Hegedus B."/>
            <person name="Baldrian P."/>
            <person name="Stursova M."/>
            <person name="Weitz H."/>
            <person name="Taylor A."/>
            <person name="Grigoriev I.V."/>
            <person name="Nagy L.G."/>
            <person name="Martin F."/>
            <person name="Kauserud H."/>
        </authorList>
    </citation>
    <scope>NUCLEOTIDE SEQUENCE</scope>
    <source>
        <strain evidence="2">9144</strain>
    </source>
</reference>
<evidence type="ECO:0000256" key="1">
    <source>
        <dbReference type="SAM" id="MobiDB-lite"/>
    </source>
</evidence>
<feature type="compositionally biased region" description="Low complexity" evidence="1">
    <location>
        <begin position="174"/>
        <end position="189"/>
    </location>
</feature>
<feature type="compositionally biased region" description="Basic and acidic residues" evidence="1">
    <location>
        <begin position="270"/>
        <end position="280"/>
    </location>
</feature>
<proteinExistence type="predicted"/>
<accession>A0AAD6YF53</accession>
<gene>
    <name evidence="2" type="ORF">GGX14DRAFT_561952</name>
</gene>
<feature type="compositionally biased region" description="Polar residues" evidence="1">
    <location>
        <begin position="212"/>
        <end position="225"/>
    </location>
</feature>
<feature type="compositionally biased region" description="Pro residues" evidence="1">
    <location>
        <begin position="286"/>
        <end position="302"/>
    </location>
</feature>
<evidence type="ECO:0000313" key="2">
    <source>
        <dbReference type="EMBL" id="KAJ7216385.1"/>
    </source>
</evidence>
<dbReference type="EMBL" id="JARJCW010000015">
    <property type="protein sequence ID" value="KAJ7216385.1"/>
    <property type="molecule type" value="Genomic_DNA"/>
</dbReference>
<comment type="caution">
    <text evidence="2">The sequence shown here is derived from an EMBL/GenBank/DDBJ whole genome shotgun (WGS) entry which is preliminary data.</text>
</comment>
<dbReference type="Proteomes" id="UP001219525">
    <property type="component" value="Unassembled WGS sequence"/>
</dbReference>
<feature type="region of interest" description="Disordered" evidence="1">
    <location>
        <begin position="147"/>
        <end position="365"/>
    </location>
</feature>
<evidence type="ECO:0000313" key="3">
    <source>
        <dbReference type="Proteomes" id="UP001219525"/>
    </source>
</evidence>